<dbReference type="SUPFAM" id="SSF53474">
    <property type="entry name" value="alpha/beta-Hydrolases"/>
    <property type="match status" value="1"/>
</dbReference>
<dbReference type="EMBL" id="JAGTXO010000013">
    <property type="protein sequence ID" value="KAG8464419.1"/>
    <property type="molecule type" value="Genomic_DNA"/>
</dbReference>
<comment type="caution">
    <text evidence="1">The sequence shown here is derived from an EMBL/GenBank/DDBJ whole genome shotgun (WGS) entry which is preliminary data.</text>
</comment>
<dbReference type="InterPro" id="IPR029058">
    <property type="entry name" value="AB_hydrolase_fold"/>
</dbReference>
<proteinExistence type="predicted"/>
<sequence>MRGTTYCARTMPAGGELPVEKGPRRVLYMHGLESGPRGIKVQAEAIRAFKPDVVVASSWGAAVAQLALARGVWRGPTVLMCPALGKGLSAVGAIAPDWQFDTLCAQIRAQLTSAERARILVVHGDADDVVPIDLSRRFARIAGVDLVEVARGGHKLGELLRTHEHAWAKGLPEGPLLTDLIERVTADVWSEVG</sequence>
<dbReference type="Proteomes" id="UP000751190">
    <property type="component" value="Unassembled WGS sequence"/>
</dbReference>
<evidence type="ECO:0008006" key="3">
    <source>
        <dbReference type="Google" id="ProtNLM"/>
    </source>
</evidence>
<protein>
    <recommendedName>
        <fullName evidence="3">Alpha/beta hydrolase</fullName>
    </recommendedName>
</protein>
<dbReference type="OrthoDB" id="9988524at2759"/>
<reference evidence="1" key="1">
    <citation type="submission" date="2021-05" db="EMBL/GenBank/DDBJ databases">
        <title>The genome of the haptophyte Pavlova lutheri (Diacronema luteri, Pavlovales) - a model for lipid biosynthesis in eukaryotic algae.</title>
        <authorList>
            <person name="Hulatt C.J."/>
            <person name="Posewitz M.C."/>
        </authorList>
    </citation>
    <scope>NUCLEOTIDE SEQUENCE</scope>
    <source>
        <strain evidence="1">NIVA-4/92</strain>
    </source>
</reference>
<keyword evidence="2" id="KW-1185">Reference proteome</keyword>
<organism evidence="1 2">
    <name type="scientific">Diacronema lutheri</name>
    <name type="common">Unicellular marine alga</name>
    <name type="synonym">Monochrysis lutheri</name>
    <dbReference type="NCBI Taxonomy" id="2081491"/>
    <lineage>
        <taxon>Eukaryota</taxon>
        <taxon>Haptista</taxon>
        <taxon>Haptophyta</taxon>
        <taxon>Pavlovophyceae</taxon>
        <taxon>Pavlovales</taxon>
        <taxon>Pavlovaceae</taxon>
        <taxon>Diacronema</taxon>
    </lineage>
</organism>
<evidence type="ECO:0000313" key="1">
    <source>
        <dbReference type="EMBL" id="KAG8464419.1"/>
    </source>
</evidence>
<dbReference type="Gene3D" id="3.40.50.1820">
    <property type="entry name" value="alpha/beta hydrolase"/>
    <property type="match status" value="1"/>
</dbReference>
<name>A0A8J5XPM9_DIALT</name>
<evidence type="ECO:0000313" key="2">
    <source>
        <dbReference type="Proteomes" id="UP000751190"/>
    </source>
</evidence>
<gene>
    <name evidence="1" type="ORF">KFE25_003482</name>
</gene>
<dbReference type="AlphaFoldDB" id="A0A8J5XPM9"/>
<accession>A0A8J5XPM9</accession>